<evidence type="ECO:0000259" key="1">
    <source>
        <dbReference type="PROSITE" id="PS50206"/>
    </source>
</evidence>
<dbReference type="PANTHER" id="PTHR43031:SF1">
    <property type="entry name" value="PYRIDINE NUCLEOTIDE-DISULPHIDE OXIDOREDUCTASE"/>
    <property type="match status" value="1"/>
</dbReference>
<dbReference type="PROSITE" id="PS50987">
    <property type="entry name" value="HTH_ARSR_2"/>
    <property type="match status" value="1"/>
</dbReference>
<proteinExistence type="predicted"/>
<dbReference type="PANTHER" id="PTHR43031">
    <property type="entry name" value="FAD-DEPENDENT OXIDOREDUCTASE"/>
    <property type="match status" value="1"/>
</dbReference>
<dbReference type="Gene3D" id="1.10.10.10">
    <property type="entry name" value="Winged helix-like DNA-binding domain superfamily/Winged helix DNA-binding domain"/>
    <property type="match status" value="1"/>
</dbReference>
<dbReference type="AlphaFoldDB" id="A0A426QGA7"/>
<dbReference type="InterPro" id="IPR036390">
    <property type="entry name" value="WH_DNA-bd_sf"/>
</dbReference>
<dbReference type="SUPFAM" id="SSF52821">
    <property type="entry name" value="Rhodanese/Cell cycle control phosphatase"/>
    <property type="match status" value="1"/>
</dbReference>
<evidence type="ECO:0000313" key="4">
    <source>
        <dbReference type="Proteomes" id="UP000287798"/>
    </source>
</evidence>
<name>A0A426QGA7_9GAMM</name>
<dbReference type="PROSITE" id="PS00380">
    <property type="entry name" value="RHODANESE_1"/>
    <property type="match status" value="1"/>
</dbReference>
<reference evidence="3 4" key="1">
    <citation type="journal article" date="2010" name="Int. J. Syst. Evol. Microbiol.">
        <title>Thiohalobacter thiocyanaticus gen. nov., sp. nov., a moderately halophilic, sulfur-oxidizing gammaproteobacterium from hypersaline lakes, that utilizes thiocyanate.</title>
        <authorList>
            <person name="Sorokin D.Y."/>
            <person name="Kovaleva O.L."/>
            <person name="Tourova T.P."/>
            <person name="Muyzer G."/>
        </authorList>
    </citation>
    <scope>NUCLEOTIDE SEQUENCE [LARGE SCALE GENOMIC DNA]</scope>
    <source>
        <strain evidence="3 4">Hrh1</strain>
    </source>
</reference>
<sequence>MTLDIKHALFTQFARIGKVLGNAHRLALIEYLAQGERSVEALAKVSGLSVANTSQHLQQLRQAGLVETRREGQRIHYRLSGEDVVVLLDAIRNVATRHLAEIDQLVDTYLNTKDNMEPVPAAELVQRLKRGEVTVLDVRPEEEYTAGHLPGAVNIPLAELEERLAALPPEREVIAYCRGPYCVLSFDAVAELRRRGYRARRLEEGYPEWRSAGLPVEETRH</sequence>
<keyword evidence="4" id="KW-1185">Reference proteome</keyword>
<protein>
    <submittedName>
        <fullName evidence="3">ArsR family transcriptional regulator</fullName>
    </submittedName>
</protein>
<dbReference type="SUPFAM" id="SSF46785">
    <property type="entry name" value="Winged helix' DNA-binding domain"/>
    <property type="match status" value="1"/>
</dbReference>
<dbReference type="InterPro" id="IPR011991">
    <property type="entry name" value="ArsR-like_HTH"/>
</dbReference>
<dbReference type="SMART" id="SM00450">
    <property type="entry name" value="RHOD"/>
    <property type="match status" value="1"/>
</dbReference>
<dbReference type="InterPro" id="IPR050229">
    <property type="entry name" value="GlpE_sulfurtransferase"/>
</dbReference>
<dbReference type="InterPro" id="IPR001845">
    <property type="entry name" value="HTH_ArsR_DNA-bd_dom"/>
</dbReference>
<dbReference type="CDD" id="cd00158">
    <property type="entry name" value="RHOD"/>
    <property type="match status" value="1"/>
</dbReference>
<dbReference type="InterPro" id="IPR001763">
    <property type="entry name" value="Rhodanese-like_dom"/>
</dbReference>
<dbReference type="EMBL" id="QZMU01000001">
    <property type="protein sequence ID" value="RRQ20782.1"/>
    <property type="molecule type" value="Genomic_DNA"/>
</dbReference>
<evidence type="ECO:0000259" key="2">
    <source>
        <dbReference type="PROSITE" id="PS50987"/>
    </source>
</evidence>
<dbReference type="OrthoDB" id="9814704at2"/>
<dbReference type="RefSeq" id="WP_125179997.1">
    <property type="nucleotide sequence ID" value="NZ_QZMU01000001.1"/>
</dbReference>
<feature type="domain" description="Rhodanese" evidence="1">
    <location>
        <begin position="129"/>
        <end position="218"/>
    </location>
</feature>
<dbReference type="Pfam" id="PF01022">
    <property type="entry name" value="HTH_5"/>
    <property type="match status" value="1"/>
</dbReference>
<dbReference type="Pfam" id="PF00581">
    <property type="entry name" value="Rhodanese"/>
    <property type="match status" value="1"/>
</dbReference>
<comment type="caution">
    <text evidence="3">The sequence shown here is derived from an EMBL/GenBank/DDBJ whole genome shotgun (WGS) entry which is preliminary data.</text>
</comment>
<dbReference type="InterPro" id="IPR036388">
    <property type="entry name" value="WH-like_DNA-bd_sf"/>
</dbReference>
<dbReference type="CDD" id="cd00090">
    <property type="entry name" value="HTH_ARSR"/>
    <property type="match status" value="1"/>
</dbReference>
<dbReference type="GO" id="GO:0003700">
    <property type="term" value="F:DNA-binding transcription factor activity"/>
    <property type="evidence" value="ECO:0007669"/>
    <property type="project" value="InterPro"/>
</dbReference>
<organism evidence="3 4">
    <name type="scientific">Thiohalobacter thiocyanaticus</name>
    <dbReference type="NCBI Taxonomy" id="585455"/>
    <lineage>
        <taxon>Bacteria</taxon>
        <taxon>Pseudomonadati</taxon>
        <taxon>Pseudomonadota</taxon>
        <taxon>Gammaproteobacteria</taxon>
        <taxon>Thiohalobacterales</taxon>
        <taxon>Thiohalobacteraceae</taxon>
        <taxon>Thiohalobacter</taxon>
    </lineage>
</organism>
<gene>
    <name evidence="3" type="ORF">D6C00_01510</name>
</gene>
<dbReference type="Gene3D" id="3.40.250.10">
    <property type="entry name" value="Rhodanese-like domain"/>
    <property type="match status" value="1"/>
</dbReference>
<dbReference type="InterPro" id="IPR001307">
    <property type="entry name" value="Thiosulphate_STrfase_CS"/>
</dbReference>
<dbReference type="Proteomes" id="UP000287798">
    <property type="component" value="Unassembled WGS sequence"/>
</dbReference>
<accession>A0A426QGA7</accession>
<dbReference type="PRINTS" id="PR00778">
    <property type="entry name" value="HTHARSR"/>
</dbReference>
<dbReference type="NCBIfam" id="NF033788">
    <property type="entry name" value="HTH_metalloreg"/>
    <property type="match status" value="1"/>
</dbReference>
<dbReference type="FunFam" id="3.40.250.10:FF:000039">
    <property type="entry name" value="ArsR family transcriptional regulator"/>
    <property type="match status" value="1"/>
</dbReference>
<evidence type="ECO:0000313" key="3">
    <source>
        <dbReference type="EMBL" id="RRQ20782.1"/>
    </source>
</evidence>
<dbReference type="InterPro" id="IPR036873">
    <property type="entry name" value="Rhodanese-like_dom_sf"/>
</dbReference>
<dbReference type="SMART" id="SM00418">
    <property type="entry name" value="HTH_ARSR"/>
    <property type="match status" value="1"/>
</dbReference>
<dbReference type="PROSITE" id="PS50206">
    <property type="entry name" value="RHODANESE_3"/>
    <property type="match status" value="1"/>
</dbReference>
<feature type="domain" description="HTH arsR-type" evidence="2">
    <location>
        <begin position="5"/>
        <end position="99"/>
    </location>
</feature>
<dbReference type="GO" id="GO:0004792">
    <property type="term" value="F:thiosulfate-cyanide sulfurtransferase activity"/>
    <property type="evidence" value="ECO:0007669"/>
    <property type="project" value="InterPro"/>
</dbReference>